<evidence type="ECO:0000256" key="12">
    <source>
        <dbReference type="ARBA" id="ARBA00067399"/>
    </source>
</evidence>
<keyword evidence="21" id="KW-1185">Reference proteome</keyword>
<dbReference type="GO" id="GO:0019722">
    <property type="term" value="P:calcium-mediated signaling"/>
    <property type="evidence" value="ECO:0000318"/>
    <property type="project" value="GO_Central"/>
</dbReference>
<evidence type="ECO:0000256" key="6">
    <source>
        <dbReference type="ARBA" id="ARBA00022902"/>
    </source>
</evidence>
<dbReference type="EMBL" id="AHAT01028972">
    <property type="status" value="NOT_ANNOTATED_CDS"/>
    <property type="molecule type" value="Genomic_DNA"/>
</dbReference>
<dbReference type="SMART" id="SM00454">
    <property type="entry name" value="SAM"/>
    <property type="match status" value="1"/>
</dbReference>
<dbReference type="Gene3D" id="1.10.150.50">
    <property type="entry name" value="Transcription Factor, Ets-1"/>
    <property type="match status" value="1"/>
</dbReference>
<dbReference type="InterPro" id="IPR043446">
    <property type="entry name" value="Neurabin-like"/>
</dbReference>
<feature type="compositionally biased region" description="Polar residues" evidence="17">
    <location>
        <begin position="1167"/>
        <end position="1187"/>
    </location>
</feature>
<dbReference type="CDD" id="cd09512">
    <property type="entry name" value="SAM_Neurabin-like"/>
    <property type="match status" value="1"/>
</dbReference>
<dbReference type="SUPFAM" id="SSF47769">
    <property type="entry name" value="SAM/Pointed domain"/>
    <property type="match status" value="1"/>
</dbReference>
<evidence type="ECO:0000256" key="1">
    <source>
        <dbReference type="ARBA" id="ARBA00004245"/>
    </source>
</evidence>
<feature type="compositionally biased region" description="Polar residues" evidence="17">
    <location>
        <begin position="1143"/>
        <end position="1158"/>
    </location>
</feature>
<dbReference type="FunCoup" id="W5N5Y9">
    <property type="interactions" value="453"/>
</dbReference>
<dbReference type="STRING" id="7918.ENSLOCP00000016048"/>
<evidence type="ECO:0000259" key="19">
    <source>
        <dbReference type="PROSITE" id="PS50106"/>
    </source>
</evidence>
<dbReference type="CDD" id="cd06790">
    <property type="entry name" value="PDZ_neurabin-like"/>
    <property type="match status" value="1"/>
</dbReference>
<dbReference type="GeneTree" id="ENSGT00940000155538"/>
<dbReference type="GO" id="GO:0051015">
    <property type="term" value="F:actin filament binding"/>
    <property type="evidence" value="ECO:0000318"/>
    <property type="project" value="GO_Central"/>
</dbReference>
<keyword evidence="7" id="KW-0770">Synapse</keyword>
<feature type="region of interest" description="Disordered" evidence="17">
    <location>
        <begin position="992"/>
        <end position="1054"/>
    </location>
</feature>
<dbReference type="EMBL" id="AHAT01028970">
    <property type="status" value="NOT_ANNOTATED_CDS"/>
    <property type="molecule type" value="Genomic_DNA"/>
</dbReference>
<feature type="region of interest" description="Disordered" evidence="17">
    <location>
        <begin position="1127"/>
        <end position="1187"/>
    </location>
</feature>
<proteinExistence type="predicted"/>
<evidence type="ECO:0000256" key="9">
    <source>
        <dbReference type="ARBA" id="ARBA00023203"/>
    </source>
</evidence>
<evidence type="ECO:0000256" key="3">
    <source>
        <dbReference type="ARBA" id="ARBA00022490"/>
    </source>
</evidence>
<dbReference type="GO" id="GO:0005737">
    <property type="term" value="C:cytoplasm"/>
    <property type="evidence" value="ECO:0000318"/>
    <property type="project" value="GO_Central"/>
</dbReference>
<dbReference type="GO" id="GO:0014069">
    <property type="term" value="C:postsynaptic density"/>
    <property type="evidence" value="ECO:0000318"/>
    <property type="project" value="GO_Central"/>
</dbReference>
<dbReference type="EMBL" id="AHAT01028971">
    <property type="status" value="NOT_ANNOTATED_CDS"/>
    <property type="molecule type" value="Genomic_DNA"/>
</dbReference>
<feature type="compositionally biased region" description="Low complexity" evidence="17">
    <location>
        <begin position="1"/>
        <end position="22"/>
    </location>
</feature>
<dbReference type="FunFam" id="1.10.150.50:FF:000008">
    <property type="entry name" value="Neurabin-1 isoform 1-like protein"/>
    <property type="match status" value="1"/>
</dbReference>
<feature type="compositionally biased region" description="Low complexity" evidence="17">
    <location>
        <begin position="240"/>
        <end position="252"/>
    </location>
</feature>
<dbReference type="Pfam" id="PF07647">
    <property type="entry name" value="SAM_2"/>
    <property type="match status" value="1"/>
</dbReference>
<feature type="compositionally biased region" description="Basic and acidic residues" evidence="17">
    <location>
        <begin position="127"/>
        <end position="136"/>
    </location>
</feature>
<sequence length="1291" mass="141546">MMKTESPSAASASNTSSTLRSASPHRNAYEAGIQALKQARDALSGAANGDEAADCKSKPSSRGRRYGSNVHRIKNMFLQMGSSAPGEGEDPAKERSVRLSLPRASSLNENVDHSALLKLGATVSERVSRFDSKPDGQPRPPPGFSKLQETRKIFEQRHLQEKQAATNRILLKKERAAGFQDGRLDVVVRFNGSTESLDSLDAGGAGEAVSPTVSQLSAVFEKADLRNNMHRPPTSPLPTRGAAASAPGRVAALNSKAAGRLKDQDGSAGGGAKPAARKEDTPTSESAGAGGRAGSGPEEQQKSPPAEQQQGKGESQEEFEGPAGEAGVTPGGHEEPGAPSTPESRSRLVQAEVHASLENGEADLEREPPKTGAGPPDAPAGLERAAEAERGKAGEGESPQGEEEGGEESRKEDYSEADLVDISAYSGIGEDSGGSQLDEDEEAEEEEEEPYEPESSCCEIPGLPPEEEPPPSRTIRFSTGPIKVFTTYCNEDYDRRNDDVDPMAASAEYELEKRVERLDLFPVELEKDGDGLGISIIGMGAGADMGLEKLGIFVKTVTEGGAAHRDGRIQVNDLIVEVDGTSLVGVTQSFAASVLRNTKGKVRFLIGREKPGEQSEVAQLIQQTLEQERWQREMMEQRYAQYVEDEDETGEYATDEEEEMSPMFPSAEMAIEVFDLAENEDMLSPIEMDPEKLAHKFKELQIKHAVTEAEIQQLKRKLAQAEQEKLRWRMEKAQLEQSVQENKERMEKLEGYWMEAQSLCQAVDEHLKETQAQYQTLERKYSKAKRLIKEYQQKEIEFLKKETAQRRALEESEASHKEEADRLQDKITDLESRVQALKSINGTPGNSMFILFHRDWRLCETERVGVGSAMEGVHTQHTACRQGIGSQDFNEAIPETELLDSSLQKARAQLSVKSRRHRPSRSRLRDSVSSTEGDESLERKSSDSHGSPLHSMRSPLHSALRSSPSPDSLLASSPVHRGPAFSFDTSVVRRSLEEGEAAPPAEALGSTPTSSPSKSCPSSDGSPVYMRRERRTESEDDSRDTSPAEPRSPTVILDKKTKRRFLDLGVTLRRSYGKVRKEKSNRLSVGSRKGLRMGVLHHIMEPSESPSRSSGSPFVPFSWFTDSTKGSASSSSTPSCSPKTASQSCSPRKSNSQESTLSDDFCPRSPRVSSGSMADSKSSHPYQTLSQSSDELLDEPLCLVSTWSTQQVCQWLTGLNMEQYIPEFTARDIDGEQLLQLDGSKLKGLGVTSSSDRSALKRRLKDMHAAAEKERKALDKLERQKEKQRKKDQEQ</sequence>
<dbReference type="eggNOG" id="KOG1945">
    <property type="taxonomic scope" value="Eukaryota"/>
</dbReference>
<evidence type="ECO:0000256" key="4">
    <source>
        <dbReference type="ARBA" id="ARBA00022553"/>
    </source>
</evidence>
<evidence type="ECO:0000313" key="20">
    <source>
        <dbReference type="Ensembl" id="ENSLOCP00000016048.1"/>
    </source>
</evidence>
<evidence type="ECO:0000256" key="14">
    <source>
        <dbReference type="ARBA" id="ARBA00077125"/>
    </source>
</evidence>
<dbReference type="Proteomes" id="UP000018468">
    <property type="component" value="Linkage group LG15"/>
</dbReference>
<dbReference type="InterPro" id="IPR001660">
    <property type="entry name" value="SAM"/>
</dbReference>
<evidence type="ECO:0000256" key="2">
    <source>
        <dbReference type="ARBA" id="ARBA00022473"/>
    </source>
</evidence>
<accession>W5N5Y9</accession>
<comment type="subcellular location">
    <subcellularLocation>
        <location evidence="1">Cytoplasm</location>
        <location evidence="1">Cytoskeleton</location>
    </subcellularLocation>
    <subcellularLocation>
        <location evidence="11">Synapse</location>
    </subcellularLocation>
</comment>
<dbReference type="InParanoid" id="W5N5Y9"/>
<keyword evidence="5" id="KW-0221">Differentiation</keyword>
<feature type="region of interest" description="Disordered" evidence="17">
    <location>
        <begin position="1"/>
        <end position="99"/>
    </location>
</feature>
<dbReference type="Gene3D" id="2.30.42.10">
    <property type="match status" value="1"/>
</dbReference>
<dbReference type="InterPro" id="IPR036034">
    <property type="entry name" value="PDZ_sf"/>
</dbReference>
<keyword evidence="2" id="KW-0217">Developmental protein</keyword>
<feature type="compositionally biased region" description="Basic residues" evidence="17">
    <location>
        <begin position="913"/>
        <end position="922"/>
    </location>
</feature>
<keyword evidence="8 16" id="KW-0175">Coiled coil</keyword>
<evidence type="ECO:0000256" key="15">
    <source>
        <dbReference type="ARBA" id="ARBA00082439"/>
    </source>
</evidence>
<feature type="domain" description="SAM" evidence="18">
    <location>
        <begin position="1203"/>
        <end position="1266"/>
    </location>
</feature>
<feature type="region of interest" description="Disordered" evidence="17">
    <location>
        <begin position="127"/>
        <end position="146"/>
    </location>
</feature>
<dbReference type="GO" id="GO:0030425">
    <property type="term" value="C:dendrite"/>
    <property type="evidence" value="ECO:0000318"/>
    <property type="project" value="GO_Central"/>
</dbReference>
<dbReference type="PANTHER" id="PTHR16154:SF24">
    <property type="entry name" value="NEURABIN-2"/>
    <property type="match status" value="1"/>
</dbReference>
<dbReference type="Ensembl" id="ENSLOCT00000016078.1">
    <property type="protein sequence ID" value="ENSLOCP00000016048.1"/>
    <property type="gene ID" value="ENSLOCG00000013020.1"/>
</dbReference>
<dbReference type="Pfam" id="PF17817">
    <property type="entry name" value="PDZ_5"/>
    <property type="match status" value="1"/>
</dbReference>
<feature type="region of interest" description="Disordered" evidence="17">
    <location>
        <begin position="909"/>
        <end position="980"/>
    </location>
</feature>
<dbReference type="PROSITE" id="PS50105">
    <property type="entry name" value="SAM_DOMAIN"/>
    <property type="match status" value="1"/>
</dbReference>
<dbReference type="SMART" id="SM00228">
    <property type="entry name" value="PDZ"/>
    <property type="match status" value="1"/>
</dbReference>
<reference evidence="20" key="2">
    <citation type="submission" date="2025-08" db="UniProtKB">
        <authorList>
            <consortium name="Ensembl"/>
        </authorList>
    </citation>
    <scope>IDENTIFICATION</scope>
</reference>
<feature type="region of interest" description="Disordered" evidence="17">
    <location>
        <begin position="1246"/>
        <end position="1291"/>
    </location>
</feature>
<dbReference type="GO" id="GO:0031175">
    <property type="term" value="P:neuron projection development"/>
    <property type="evidence" value="ECO:0000318"/>
    <property type="project" value="GO_Central"/>
</dbReference>
<feature type="compositionally biased region" description="Basic and acidic residues" evidence="17">
    <location>
        <begin position="384"/>
        <end position="395"/>
    </location>
</feature>
<keyword evidence="9" id="KW-0009">Actin-binding</keyword>
<reference evidence="21" key="1">
    <citation type="submission" date="2011-12" db="EMBL/GenBank/DDBJ databases">
        <title>The Draft Genome of Lepisosteus oculatus.</title>
        <authorList>
            <consortium name="The Broad Institute Genome Assembly &amp; Analysis Group"/>
            <consortium name="Computational R&amp;D Group"/>
            <consortium name="and Sequencing Platform"/>
            <person name="Di Palma F."/>
            <person name="Alfoldi J."/>
            <person name="Johnson J."/>
            <person name="Berlin A."/>
            <person name="Gnerre S."/>
            <person name="Jaffe D."/>
            <person name="MacCallum I."/>
            <person name="Young S."/>
            <person name="Walker B.J."/>
            <person name="Lander E.S."/>
            <person name="Lindblad-Toh K."/>
        </authorList>
    </citation>
    <scope>NUCLEOTIDE SEQUENCE [LARGE SCALE GENOMIC DNA]</scope>
</reference>
<feature type="region of interest" description="Disordered" evidence="17">
    <location>
        <begin position="224"/>
        <end position="477"/>
    </location>
</feature>
<dbReference type="FunFam" id="2.30.42.10:FF:000010">
    <property type="entry name" value="Neurabin-1 isoform 1"/>
    <property type="match status" value="1"/>
</dbReference>
<evidence type="ECO:0000256" key="5">
    <source>
        <dbReference type="ARBA" id="ARBA00022782"/>
    </source>
</evidence>
<feature type="compositionally biased region" description="Low complexity" evidence="17">
    <location>
        <begin position="1127"/>
        <end position="1142"/>
    </location>
</feature>
<evidence type="ECO:0000256" key="17">
    <source>
        <dbReference type="SAM" id="MobiDB-lite"/>
    </source>
</evidence>
<keyword evidence="4" id="KW-0597">Phosphoprotein</keyword>
<feature type="compositionally biased region" description="Low complexity" evidence="17">
    <location>
        <begin position="958"/>
        <end position="974"/>
    </location>
</feature>
<feature type="domain" description="PDZ" evidence="19">
    <location>
        <begin position="522"/>
        <end position="610"/>
    </location>
</feature>
<evidence type="ECO:0000256" key="8">
    <source>
        <dbReference type="ARBA" id="ARBA00023054"/>
    </source>
</evidence>
<feature type="compositionally biased region" description="Acidic residues" evidence="17">
    <location>
        <begin position="437"/>
        <end position="452"/>
    </location>
</feature>
<dbReference type="Pfam" id="PF00595">
    <property type="entry name" value="PDZ"/>
    <property type="match status" value="1"/>
</dbReference>
<dbReference type="PROSITE" id="PS50106">
    <property type="entry name" value="PDZ"/>
    <property type="match status" value="1"/>
</dbReference>
<dbReference type="InterPro" id="IPR013761">
    <property type="entry name" value="SAM/pointed_sf"/>
</dbReference>
<evidence type="ECO:0000256" key="7">
    <source>
        <dbReference type="ARBA" id="ARBA00023018"/>
    </source>
</evidence>
<evidence type="ECO:0000313" key="21">
    <source>
        <dbReference type="Proteomes" id="UP000018468"/>
    </source>
</evidence>
<dbReference type="PANTHER" id="PTHR16154">
    <property type="entry name" value="NEURABIN"/>
    <property type="match status" value="1"/>
</dbReference>
<evidence type="ECO:0000256" key="13">
    <source>
        <dbReference type="ARBA" id="ARBA00076637"/>
    </source>
</evidence>
<dbReference type="InterPro" id="IPR040645">
    <property type="entry name" value="Neurabin-1/2_PDZ"/>
</dbReference>
<dbReference type="SUPFAM" id="SSF50156">
    <property type="entry name" value="PDZ domain-like"/>
    <property type="match status" value="1"/>
</dbReference>
<evidence type="ECO:0000256" key="10">
    <source>
        <dbReference type="ARBA" id="ARBA00023212"/>
    </source>
</evidence>
<feature type="compositionally biased region" description="Basic and acidic residues" evidence="17">
    <location>
        <begin position="1262"/>
        <end position="1291"/>
    </location>
</feature>
<evidence type="ECO:0000259" key="18">
    <source>
        <dbReference type="PROSITE" id="PS50105"/>
    </source>
</evidence>
<dbReference type="InterPro" id="IPR001478">
    <property type="entry name" value="PDZ"/>
</dbReference>
<feature type="compositionally biased region" description="Low complexity" evidence="17">
    <location>
        <begin position="997"/>
        <end position="1023"/>
    </location>
</feature>
<keyword evidence="10" id="KW-0206">Cytoskeleton</keyword>
<dbReference type="GO" id="GO:0007015">
    <property type="term" value="P:actin filament organization"/>
    <property type="evidence" value="ECO:0000318"/>
    <property type="project" value="GO_Central"/>
</dbReference>
<feature type="coiled-coil region" evidence="16">
    <location>
        <begin position="697"/>
        <end position="840"/>
    </location>
</feature>
<protein>
    <recommendedName>
        <fullName evidence="12">Neurabin-1</fullName>
    </recommendedName>
    <alternativeName>
        <fullName evidence="14">Neurabin-I</fullName>
    </alternativeName>
    <alternativeName>
        <fullName evidence="13">Neural tissue-specific F-actin-binding protein I</fullName>
    </alternativeName>
    <alternativeName>
        <fullName evidence="15">Protein phosphatase 1 regulatory subunit 9A</fullName>
    </alternativeName>
</protein>
<evidence type="ECO:0000256" key="16">
    <source>
        <dbReference type="SAM" id="Coils"/>
    </source>
</evidence>
<keyword evidence="3" id="KW-0963">Cytoplasm</keyword>
<name>W5N5Y9_LEPOC</name>
<reference evidence="20" key="3">
    <citation type="submission" date="2025-09" db="UniProtKB">
        <authorList>
            <consortium name="Ensembl"/>
        </authorList>
    </citation>
    <scope>IDENTIFICATION</scope>
</reference>
<evidence type="ECO:0000256" key="11">
    <source>
        <dbReference type="ARBA" id="ARBA00034103"/>
    </source>
</evidence>
<organism evidence="20 21">
    <name type="scientific">Lepisosteus oculatus</name>
    <name type="common">Spotted gar</name>
    <dbReference type="NCBI Taxonomy" id="7918"/>
    <lineage>
        <taxon>Eukaryota</taxon>
        <taxon>Metazoa</taxon>
        <taxon>Chordata</taxon>
        <taxon>Craniata</taxon>
        <taxon>Vertebrata</taxon>
        <taxon>Euteleostomi</taxon>
        <taxon>Actinopterygii</taxon>
        <taxon>Neopterygii</taxon>
        <taxon>Holostei</taxon>
        <taxon>Semionotiformes</taxon>
        <taxon>Lepisosteidae</taxon>
        <taxon>Lepisosteus</taxon>
    </lineage>
</organism>
<dbReference type="HOGENOM" id="CLU_007401_0_0_1"/>
<dbReference type="Bgee" id="ENSLOCG00000013020">
    <property type="expression patterns" value="Expressed in camera-type eye and 13 other cell types or tissues"/>
</dbReference>
<dbReference type="GO" id="GO:0015629">
    <property type="term" value="C:actin cytoskeleton"/>
    <property type="evidence" value="ECO:0000318"/>
    <property type="project" value="GO_Central"/>
</dbReference>
<dbReference type="EMBL" id="AHAT01028973">
    <property type="status" value="NOT_ANNOTATED_CDS"/>
    <property type="molecule type" value="Genomic_DNA"/>
</dbReference>
<keyword evidence="6" id="KW-0524">Neurogenesis</keyword>